<dbReference type="Proteomes" id="UP000683291">
    <property type="component" value="Chromosome 1"/>
</dbReference>
<organism evidence="2 3">
    <name type="scientific">Sulfitobacter albidus</name>
    <dbReference type="NCBI Taxonomy" id="2829501"/>
    <lineage>
        <taxon>Bacteria</taxon>
        <taxon>Pseudomonadati</taxon>
        <taxon>Pseudomonadota</taxon>
        <taxon>Alphaproteobacteria</taxon>
        <taxon>Rhodobacterales</taxon>
        <taxon>Roseobacteraceae</taxon>
        <taxon>Sulfitobacter</taxon>
    </lineage>
</organism>
<gene>
    <name evidence="2" type="ORF">KDD17_05445</name>
</gene>
<sequence>MAYLMTAMMTGGVAAIIALFSGAGIWSILWNYVIFGHLGMATLAFAMIASAIGARLTR</sequence>
<keyword evidence="1" id="KW-0812">Transmembrane</keyword>
<feature type="transmembrane region" description="Helical" evidence="1">
    <location>
        <begin position="34"/>
        <end position="54"/>
    </location>
</feature>
<keyword evidence="3" id="KW-1185">Reference proteome</keyword>
<keyword evidence="1" id="KW-0472">Membrane</keyword>
<dbReference type="EMBL" id="CP073581">
    <property type="protein sequence ID" value="QUJ77442.1"/>
    <property type="molecule type" value="Genomic_DNA"/>
</dbReference>
<proteinExistence type="predicted"/>
<protein>
    <submittedName>
        <fullName evidence="2">Uncharacterized protein</fullName>
    </submittedName>
</protein>
<accession>A0A975JFM9</accession>
<dbReference type="RefSeq" id="WP_212705636.1">
    <property type="nucleotide sequence ID" value="NZ_CP073581.1"/>
</dbReference>
<keyword evidence="1" id="KW-1133">Transmembrane helix</keyword>
<evidence type="ECO:0000256" key="1">
    <source>
        <dbReference type="SAM" id="Phobius"/>
    </source>
</evidence>
<name>A0A975JFM9_9RHOB</name>
<feature type="transmembrane region" description="Helical" evidence="1">
    <location>
        <begin position="7"/>
        <end position="28"/>
    </location>
</feature>
<evidence type="ECO:0000313" key="3">
    <source>
        <dbReference type="Proteomes" id="UP000683291"/>
    </source>
</evidence>
<evidence type="ECO:0000313" key="2">
    <source>
        <dbReference type="EMBL" id="QUJ77442.1"/>
    </source>
</evidence>
<reference evidence="2" key="1">
    <citation type="submission" date="2021-04" db="EMBL/GenBank/DDBJ databases">
        <title>Complete genome sequence for Sulfitobacter sp. strain JK7-1.</title>
        <authorList>
            <person name="Park S.-J."/>
        </authorList>
    </citation>
    <scope>NUCLEOTIDE SEQUENCE</scope>
    <source>
        <strain evidence="2">JK7-1</strain>
    </source>
</reference>
<dbReference type="AlphaFoldDB" id="A0A975JFM9"/>
<dbReference type="KEGG" id="sual:KDD17_05445"/>